<dbReference type="Proteomes" id="UP000077315">
    <property type="component" value="Unassembled WGS sequence"/>
</dbReference>
<dbReference type="EMBL" id="KV440975">
    <property type="protein sequence ID" value="OAD76858.1"/>
    <property type="molecule type" value="Genomic_DNA"/>
</dbReference>
<sequence length="399" mass="45243">MTNSLAILHCGMTTVMKDVVDIKVKTSNTSVSAVLQSQPMAFMHVVAPVSMEINVAGSPTIASNAKSVNKTKVYSTSIAAISEEMPKKAHRAESFSSANLSTSVSSNAFVALQSSSSINMSEFELALKALPMKVRVRTATIYRMPLELWKYPYTVGPTEFVIIFFKEFVFKRTYMKIAENAPSNKNGSQKVIEAPLEAGWPSPKKTKEVIELIKKYEHNLVYDQVQTNVDRAAHFVIRNSYKSGKLIRILKSLWTSDSKSGLHEMFSISFCHHMLLRNQDWRNLNFVDCFCTIIPKKQHKGMQQALALVFSLDKGKSLKEGEVKFACVMRHENIFRYPFGAFAFFMFSLLQTSGDFLNKNRWQNWKVLRRRTSPEKSLTGTSQWKTAKKTFADDEIYTT</sequence>
<name>A0A167NY11_PHYB8</name>
<dbReference type="OrthoDB" id="2409254at2759"/>
<keyword evidence="2" id="KW-1185">Reference proteome</keyword>
<proteinExistence type="predicted"/>
<organism evidence="1 2">
    <name type="scientific">Phycomyces blakesleeanus (strain ATCC 8743b / DSM 1359 / FGSC 10004 / NBRC 33097 / NRRL 1555)</name>
    <dbReference type="NCBI Taxonomy" id="763407"/>
    <lineage>
        <taxon>Eukaryota</taxon>
        <taxon>Fungi</taxon>
        <taxon>Fungi incertae sedis</taxon>
        <taxon>Mucoromycota</taxon>
        <taxon>Mucoromycotina</taxon>
        <taxon>Mucoromycetes</taxon>
        <taxon>Mucorales</taxon>
        <taxon>Phycomycetaceae</taxon>
        <taxon>Phycomyces</taxon>
    </lineage>
</organism>
<evidence type="ECO:0000313" key="1">
    <source>
        <dbReference type="EMBL" id="OAD76858.1"/>
    </source>
</evidence>
<dbReference type="GO" id="GO:0003677">
    <property type="term" value="F:DNA binding"/>
    <property type="evidence" value="ECO:0007669"/>
    <property type="project" value="InterPro"/>
</dbReference>
<dbReference type="InterPro" id="IPR038279">
    <property type="entry name" value="Ndc10_dom2_sf"/>
</dbReference>
<evidence type="ECO:0008006" key="3">
    <source>
        <dbReference type="Google" id="ProtNLM"/>
    </source>
</evidence>
<reference evidence="2" key="1">
    <citation type="submission" date="2015-06" db="EMBL/GenBank/DDBJ databases">
        <title>Expansion of signal transduction pathways in fungi by whole-genome duplication.</title>
        <authorList>
            <consortium name="DOE Joint Genome Institute"/>
            <person name="Corrochano L.M."/>
            <person name="Kuo A."/>
            <person name="Marcet-Houben M."/>
            <person name="Polaino S."/>
            <person name="Salamov A."/>
            <person name="Villalobos J.M."/>
            <person name="Alvarez M.I."/>
            <person name="Avalos J."/>
            <person name="Benito E.P."/>
            <person name="Benoit I."/>
            <person name="Burger G."/>
            <person name="Camino L.P."/>
            <person name="Canovas D."/>
            <person name="Cerda-Olmedo E."/>
            <person name="Cheng J.-F."/>
            <person name="Dominguez A."/>
            <person name="Elias M."/>
            <person name="Eslava A.P."/>
            <person name="Glaser F."/>
            <person name="Grimwood J."/>
            <person name="Gutierrez G."/>
            <person name="Heitman J."/>
            <person name="Henrissat B."/>
            <person name="Iturriaga E.A."/>
            <person name="Lang B.F."/>
            <person name="Lavin J.L."/>
            <person name="Lee S."/>
            <person name="Li W."/>
            <person name="Lindquist E."/>
            <person name="Lopez-Garcia S."/>
            <person name="Luque E.M."/>
            <person name="Marcos A.T."/>
            <person name="Martin J."/>
            <person name="McCluskey K."/>
            <person name="Medina H.R."/>
            <person name="Miralles-Duran A."/>
            <person name="Miyazaki A."/>
            <person name="Munoz-Torres E."/>
            <person name="Oguiza J.A."/>
            <person name="Ohm R."/>
            <person name="Olmedo M."/>
            <person name="Orejas M."/>
            <person name="Ortiz-Castellanos L."/>
            <person name="Pisabarro A.G."/>
            <person name="Rodriguez-Romero J."/>
            <person name="Ruiz-Herrera J."/>
            <person name="Ruiz-Vazquez R."/>
            <person name="Sanz C."/>
            <person name="Schackwitz W."/>
            <person name="Schmutz J."/>
            <person name="Shahriari M."/>
            <person name="Shelest E."/>
            <person name="Silva-Franco F."/>
            <person name="Soanes D."/>
            <person name="Syed K."/>
            <person name="Tagua V.G."/>
            <person name="Talbot N.J."/>
            <person name="Thon M."/>
            <person name="De vries R.P."/>
            <person name="Wiebenga A."/>
            <person name="Yadav J.S."/>
            <person name="Braun E.L."/>
            <person name="Baker S."/>
            <person name="Garre V."/>
            <person name="Horwitz B."/>
            <person name="Torres-Martinez S."/>
            <person name="Idnurm A."/>
            <person name="Herrera-Estrella A."/>
            <person name="Gabaldon T."/>
            <person name="Grigoriev I.V."/>
        </authorList>
    </citation>
    <scope>NUCLEOTIDE SEQUENCE [LARGE SCALE GENOMIC DNA]</scope>
    <source>
        <strain evidence="2">NRRL 1555(-)</strain>
    </source>
</reference>
<dbReference type="AlphaFoldDB" id="A0A167NY11"/>
<gene>
    <name evidence="1" type="ORF">PHYBLDRAFT_142364</name>
</gene>
<dbReference type="GeneID" id="28991701"/>
<evidence type="ECO:0000313" key="2">
    <source>
        <dbReference type="Proteomes" id="UP000077315"/>
    </source>
</evidence>
<dbReference type="InParanoid" id="A0A167NY11"/>
<dbReference type="Gene3D" id="1.10.443.20">
    <property type="entry name" value="Centromere DNA-binding protein complex CBF3 subunit, domain 2"/>
    <property type="match status" value="1"/>
</dbReference>
<accession>A0A167NY11</accession>
<protein>
    <recommendedName>
        <fullName evidence="3">Ndc10 domain-containing protein</fullName>
    </recommendedName>
</protein>
<dbReference type="VEuPathDB" id="FungiDB:PHYBLDRAFT_142364"/>
<dbReference type="RefSeq" id="XP_018294898.1">
    <property type="nucleotide sequence ID" value="XM_018430795.1"/>
</dbReference>